<sequence>MSSAYIRLGGGIDLVTPPEQLPPGAAIYAVNYECPVTGGYRRIDGYAQQGPVVPGEGPLLGVVTFTDDTYAVRKDVGDDSATLYVLNTGTNTWDAVGTAGTLHNGRHEFVEGNFLATSAGRALYMVGGGKPFELKDGTLTQLANGPSGAKHIAIHANHLFLGFEPGSLQHSDLGDPDGWDAATGGAGEIAVGQTLTGLVPGTGGTLHVICRDSVKTLYGTSAADWQLKTTVVNSGGRPYSAQSLVQPYFIAERGIASLVATQEYGDFRPMQPGAKIEPIFTEDGYANRVVASAISKAKAQYRVFFDDGSGVYISPAGITTVRFPLTVAVAHSGELSSGAEQLLIGDDTGHVYRLDDGATSFAGEPIEAFLTLAYTDLKSPSARKRFRRAFWDIRSGTDAQIAVLPDFDYGRIETARPRRFFIDFMLGGGLWDVADWGAFNWSVPSLAQEAMDITGTGTSINFAIYSGSVSAPHELLGYDIVYDVRRQRRG</sequence>
<dbReference type="RefSeq" id="WP_198056815.1">
    <property type="nucleotide sequence ID" value="NZ_JAEDAF010000001.1"/>
</dbReference>
<protein>
    <submittedName>
        <fullName evidence="1">Uncharacterized protein</fullName>
    </submittedName>
</protein>
<evidence type="ECO:0000313" key="1">
    <source>
        <dbReference type="EMBL" id="MBH8578793.1"/>
    </source>
</evidence>
<accession>A0ABD4KZQ3</accession>
<evidence type="ECO:0000313" key="2">
    <source>
        <dbReference type="Proteomes" id="UP000651738"/>
    </source>
</evidence>
<dbReference type="AlphaFoldDB" id="A0ABD4KZQ3"/>
<reference evidence="1 2" key="1">
    <citation type="submission" date="2020-12" db="EMBL/GenBank/DDBJ databases">
        <title>Draft genome sequence of Halomonas pacifica strain CARE-V15.</title>
        <authorList>
            <person name="Vignesh N."/>
            <person name="Thabitha A."/>
            <person name="Saravanan R."/>
            <person name="Manigandan V."/>
        </authorList>
    </citation>
    <scope>NUCLEOTIDE SEQUENCE [LARGE SCALE GENOMIC DNA]</scope>
    <source>
        <strain evidence="1 2">CARE-V15</strain>
    </source>
</reference>
<dbReference type="EMBL" id="JAEDAF010000001">
    <property type="protein sequence ID" value="MBH8578793.1"/>
    <property type="molecule type" value="Genomic_DNA"/>
</dbReference>
<dbReference type="Proteomes" id="UP000651738">
    <property type="component" value="Unassembled WGS sequence"/>
</dbReference>
<name>A0ABD4KZQ3_9GAMM</name>
<proteinExistence type="predicted"/>
<comment type="caution">
    <text evidence="1">The sequence shown here is derived from an EMBL/GenBank/DDBJ whole genome shotgun (WGS) entry which is preliminary data.</text>
</comment>
<gene>
    <name evidence="1" type="ORF">I7V36_01690</name>
</gene>
<organism evidence="1 2">
    <name type="scientific">Bisbaumannia pacifica</name>
    <dbReference type="NCBI Taxonomy" id="77098"/>
    <lineage>
        <taxon>Bacteria</taxon>
        <taxon>Pseudomonadati</taxon>
        <taxon>Pseudomonadota</taxon>
        <taxon>Gammaproteobacteria</taxon>
        <taxon>Oceanospirillales</taxon>
        <taxon>Halomonadaceae</taxon>
        <taxon>Bisbaumannia</taxon>
    </lineage>
</organism>